<name>A0A915KUL0_ROMCU</name>
<proteinExistence type="predicted"/>
<evidence type="ECO:0000256" key="1">
    <source>
        <dbReference type="SAM" id="MobiDB-lite"/>
    </source>
</evidence>
<accession>A0A915KUL0</accession>
<dbReference type="Proteomes" id="UP000887565">
    <property type="component" value="Unplaced"/>
</dbReference>
<sequence length="125" mass="13825">MTANGLLIILKHFTSSSPDSEITLRMTLEGPNDTSPFVPIAPPTISFGENISPLHFWPNSNNVTSSSGYWSPPALDTGAPMTTKVPIEGRACDDDPSRNKKRPRTNRRRQFCPSSCRRRNGAIRL</sequence>
<dbReference type="WBParaSite" id="nRc.2.0.1.t42161-RA">
    <property type="protein sequence ID" value="nRc.2.0.1.t42161-RA"/>
    <property type="gene ID" value="nRc.2.0.1.g42161"/>
</dbReference>
<dbReference type="AlphaFoldDB" id="A0A915KUL0"/>
<protein>
    <submittedName>
        <fullName evidence="3">Uncharacterized protein</fullName>
    </submittedName>
</protein>
<evidence type="ECO:0000313" key="2">
    <source>
        <dbReference type="Proteomes" id="UP000887565"/>
    </source>
</evidence>
<keyword evidence="2" id="KW-1185">Reference proteome</keyword>
<feature type="compositionally biased region" description="Basic residues" evidence="1">
    <location>
        <begin position="99"/>
        <end position="110"/>
    </location>
</feature>
<evidence type="ECO:0000313" key="3">
    <source>
        <dbReference type="WBParaSite" id="nRc.2.0.1.t42161-RA"/>
    </source>
</evidence>
<organism evidence="2 3">
    <name type="scientific">Romanomermis culicivorax</name>
    <name type="common">Nematode worm</name>
    <dbReference type="NCBI Taxonomy" id="13658"/>
    <lineage>
        <taxon>Eukaryota</taxon>
        <taxon>Metazoa</taxon>
        <taxon>Ecdysozoa</taxon>
        <taxon>Nematoda</taxon>
        <taxon>Enoplea</taxon>
        <taxon>Dorylaimia</taxon>
        <taxon>Mermithida</taxon>
        <taxon>Mermithoidea</taxon>
        <taxon>Mermithidae</taxon>
        <taxon>Romanomermis</taxon>
    </lineage>
</organism>
<feature type="region of interest" description="Disordered" evidence="1">
    <location>
        <begin position="74"/>
        <end position="110"/>
    </location>
</feature>
<reference evidence="3" key="1">
    <citation type="submission" date="2022-11" db="UniProtKB">
        <authorList>
            <consortium name="WormBaseParasite"/>
        </authorList>
    </citation>
    <scope>IDENTIFICATION</scope>
</reference>